<feature type="domain" description="Arm DNA-binding" evidence="1">
    <location>
        <begin position="17"/>
        <end position="79"/>
    </location>
</feature>
<dbReference type="RefSeq" id="WP_005634525.1">
    <property type="nucleotide sequence ID" value="NZ_JGDB01000378.1"/>
</dbReference>
<reference evidence="2 3" key="1">
    <citation type="submission" date="2014-02" db="EMBL/GenBank/DDBJ databases">
        <authorList>
            <person name="Sears C."/>
            <person name="Carroll K."/>
            <person name="Sack B.R."/>
            <person name="Qadri F."/>
            <person name="Myers L.L."/>
            <person name="Chung G.-T."/>
            <person name="Escheverria P."/>
            <person name="Fraser C.M."/>
            <person name="Sadzewicz L."/>
            <person name="Shefchek K.A."/>
            <person name="Tallon L."/>
            <person name="Das S.P."/>
            <person name="Daugherty S."/>
            <person name="Mongodin E.F."/>
        </authorList>
    </citation>
    <scope>NUCLEOTIDE SEQUENCE [LARGE SCALE GENOMIC DNA]</scope>
    <source>
        <strain evidence="3">3998T(B)3</strain>
    </source>
</reference>
<organism evidence="2 3">
    <name type="scientific">Bacteroides fragilis str. 3998T(B)3</name>
    <dbReference type="NCBI Taxonomy" id="1339316"/>
    <lineage>
        <taxon>Bacteria</taxon>
        <taxon>Pseudomonadati</taxon>
        <taxon>Bacteroidota</taxon>
        <taxon>Bacteroidia</taxon>
        <taxon>Bacteroidales</taxon>
        <taxon>Bacteroidaceae</taxon>
        <taxon>Bacteroides</taxon>
    </lineage>
</organism>
<evidence type="ECO:0000259" key="1">
    <source>
        <dbReference type="Pfam" id="PF17293"/>
    </source>
</evidence>
<dbReference type="AlphaFoldDB" id="A0A015VPL0"/>
<protein>
    <recommendedName>
        <fullName evidence="1">Arm DNA-binding domain-containing protein</fullName>
    </recommendedName>
</protein>
<accession>A0A015VPL0</accession>
<name>A0A015VPL0_BACFG</name>
<evidence type="ECO:0000313" key="3">
    <source>
        <dbReference type="Proteomes" id="UP000020773"/>
    </source>
</evidence>
<dbReference type="EMBL" id="JGDB01000378">
    <property type="protein sequence ID" value="EXY87778.1"/>
    <property type="molecule type" value="Genomic_DNA"/>
</dbReference>
<dbReference type="PATRIC" id="fig|1339316.3.peg.5265"/>
<dbReference type="Pfam" id="PF17293">
    <property type="entry name" value="Arm-DNA-bind_5"/>
    <property type="match status" value="1"/>
</dbReference>
<dbReference type="Proteomes" id="UP000020773">
    <property type="component" value="Unassembled WGS sequence"/>
</dbReference>
<comment type="caution">
    <text evidence="2">The sequence shown here is derived from an EMBL/GenBank/DDBJ whole genome shotgun (WGS) entry which is preliminary data.</text>
</comment>
<proteinExistence type="predicted"/>
<dbReference type="InterPro" id="IPR035386">
    <property type="entry name" value="Arm-DNA-bind_5"/>
</dbReference>
<sequence>MPTVVVRFEPNKKNPERGTIYYRIYKGHNRRMEFSSRLHLSASSWDETARTIRDDYPESCRFRVQIEADLRLLNRIITEDITGRLTMGNMIALFKQQRTIIK</sequence>
<evidence type="ECO:0000313" key="2">
    <source>
        <dbReference type="EMBL" id="EXY87778.1"/>
    </source>
</evidence>
<gene>
    <name evidence="2" type="ORF">M125_5594</name>
</gene>
<dbReference type="GeneID" id="49204117"/>